<dbReference type="EC" id="2.7.11.1" evidence="1"/>
<feature type="domain" description="KaiC" evidence="8">
    <location>
        <begin position="255"/>
        <end position="485"/>
    </location>
</feature>
<dbReference type="SMART" id="SM00382">
    <property type="entry name" value="AAA"/>
    <property type="match status" value="2"/>
</dbReference>
<organism evidence="9 10">
    <name type="scientific">Dyella jejuensis</name>
    <dbReference type="NCBI Taxonomy" id="1432009"/>
    <lineage>
        <taxon>Bacteria</taxon>
        <taxon>Pseudomonadati</taxon>
        <taxon>Pseudomonadota</taxon>
        <taxon>Gammaproteobacteria</taxon>
        <taxon>Lysobacterales</taxon>
        <taxon>Rhodanobacteraceae</taxon>
        <taxon>Dyella</taxon>
    </lineage>
</organism>
<keyword evidence="6" id="KW-0378">Hydrolase</keyword>
<dbReference type="PANTHER" id="PTHR42926:SF1">
    <property type="entry name" value="CIRCADIAN CLOCK OSCILLATOR PROTEIN KAIC 1"/>
    <property type="match status" value="1"/>
</dbReference>
<dbReference type="Gene3D" id="3.40.50.300">
    <property type="entry name" value="P-loop containing nucleotide triphosphate hydrolases"/>
    <property type="match status" value="2"/>
</dbReference>
<evidence type="ECO:0000256" key="2">
    <source>
        <dbReference type="ARBA" id="ARBA00022553"/>
    </source>
</evidence>
<reference evidence="9 10" key="1">
    <citation type="submission" date="2020-10" db="EMBL/GenBank/DDBJ databases">
        <title>Phylogeny of dyella-like bacteria.</title>
        <authorList>
            <person name="Fu J."/>
        </authorList>
    </citation>
    <scope>NUCLEOTIDE SEQUENCE [LARGE SCALE GENOMIC DNA]</scope>
    <source>
        <strain evidence="9 10">JP1</strain>
    </source>
</reference>
<accession>A0ABW8JIS2</accession>
<evidence type="ECO:0000259" key="8">
    <source>
        <dbReference type="PROSITE" id="PS51146"/>
    </source>
</evidence>
<gene>
    <name evidence="9" type="primary">kaiC</name>
    <name evidence="9" type="ORF">ISP15_11720</name>
</gene>
<dbReference type="NCBIfam" id="NF006799">
    <property type="entry name" value="PRK09302.1"/>
    <property type="match status" value="1"/>
</dbReference>
<keyword evidence="7" id="KW-0175">Coiled coil</keyword>
<dbReference type="InterPro" id="IPR010624">
    <property type="entry name" value="KaiC_dom"/>
</dbReference>
<evidence type="ECO:0000256" key="5">
    <source>
        <dbReference type="ARBA" id="ARBA00022777"/>
    </source>
</evidence>
<dbReference type="InterPro" id="IPR014774">
    <property type="entry name" value="KaiC-like_dom"/>
</dbReference>
<feature type="coiled-coil region" evidence="7">
    <location>
        <begin position="495"/>
        <end position="536"/>
    </location>
</feature>
<evidence type="ECO:0000256" key="3">
    <source>
        <dbReference type="ARBA" id="ARBA00022679"/>
    </source>
</evidence>
<evidence type="ECO:0000256" key="1">
    <source>
        <dbReference type="ARBA" id="ARBA00012513"/>
    </source>
</evidence>
<evidence type="ECO:0000313" key="9">
    <source>
        <dbReference type="EMBL" id="MFK2901006.1"/>
    </source>
</evidence>
<dbReference type="Proteomes" id="UP001620461">
    <property type="component" value="Unassembled WGS sequence"/>
</dbReference>
<feature type="domain" description="KaiC" evidence="8">
    <location>
        <begin position="15"/>
        <end position="254"/>
    </location>
</feature>
<evidence type="ECO:0000256" key="4">
    <source>
        <dbReference type="ARBA" id="ARBA00022737"/>
    </source>
</evidence>
<dbReference type="InterPro" id="IPR027417">
    <property type="entry name" value="P-loop_NTPase"/>
</dbReference>
<dbReference type="InterPro" id="IPR003593">
    <property type="entry name" value="AAA+_ATPase"/>
</dbReference>
<dbReference type="InterPro" id="IPR030665">
    <property type="entry name" value="KaiC"/>
</dbReference>
<dbReference type="Pfam" id="PF06745">
    <property type="entry name" value="ATPase"/>
    <property type="match status" value="2"/>
</dbReference>
<dbReference type="SUPFAM" id="SSF52540">
    <property type="entry name" value="P-loop containing nucleoside triphosphate hydrolases"/>
    <property type="match status" value="2"/>
</dbReference>
<dbReference type="RefSeq" id="WP_404547530.1">
    <property type="nucleotide sequence ID" value="NZ_JADIKJ010000012.1"/>
</dbReference>
<name>A0ABW8JIS2_9GAMM</name>
<dbReference type="PROSITE" id="PS51146">
    <property type="entry name" value="KAIC"/>
    <property type="match status" value="2"/>
</dbReference>
<sequence>MTTLAGSHPSSPQVYKTPTGIAGLDELTLGGLPGGRPTLVCGAAGCGKTLFAVTFLVNGAVTYGEPGVFMSFEEREQDLEANVASLNYRLEELVAQKKLCIDHVYIERAEIEESGDYDLEGLFVRLGHAIDSIGAKRVVLDTLEALFAGLSDSRILRSELRRLFAWLKSKGVTAIITGERGEGQLTRYGIEEYVSDCVILLDNRVQDQISTRRLRVVKYRGSAHGTNEYPFLIDEHGISVLPITSAGLAHNVSRKVVSTGVPGIDDMLSAGGYFQGSSVLISGLAGTGKSTMAAAFVDAACTRGERCLFFAFEESPEQIIRNMSSVGIQLQQHVQSGLLHFEAARPSLYGFEMHLARMHRDIERFKPSAVIVDPISAFSGPSYEIHATLLRLADVCKSRGLTAIFTSLSAAADASSERERSVSSLMDTWISLADVEANGERNRVLYVIKARGMGHSKQLREYQLTSHGFKIIDAYIGPDGVLTGTARLAQEAREREDTARRQQAVELRRRELQRRHAATERQIEELRAQLALDEVETNMFIEQEENREAMLGATRAEMAAIRGKRK</sequence>
<proteinExistence type="predicted"/>
<dbReference type="PANTHER" id="PTHR42926">
    <property type="match status" value="1"/>
</dbReference>
<evidence type="ECO:0000256" key="7">
    <source>
        <dbReference type="SAM" id="Coils"/>
    </source>
</evidence>
<keyword evidence="10" id="KW-1185">Reference proteome</keyword>
<dbReference type="EMBL" id="JADIKJ010000012">
    <property type="protein sequence ID" value="MFK2901006.1"/>
    <property type="molecule type" value="Genomic_DNA"/>
</dbReference>
<keyword evidence="3" id="KW-0808">Transferase</keyword>
<keyword evidence="5" id="KW-0418">Kinase</keyword>
<evidence type="ECO:0000256" key="6">
    <source>
        <dbReference type="ARBA" id="ARBA00022801"/>
    </source>
</evidence>
<dbReference type="PIRSF" id="PIRSF039117">
    <property type="entry name" value="KaiC"/>
    <property type="match status" value="1"/>
</dbReference>
<dbReference type="CDD" id="cd19485">
    <property type="entry name" value="KaiC-N"/>
    <property type="match status" value="1"/>
</dbReference>
<dbReference type="InterPro" id="IPR051347">
    <property type="entry name" value="Circadian_clock_KaiC-rel"/>
</dbReference>
<evidence type="ECO:0000313" key="10">
    <source>
        <dbReference type="Proteomes" id="UP001620461"/>
    </source>
</evidence>
<protein>
    <recommendedName>
        <fullName evidence="1">non-specific serine/threonine protein kinase</fullName>
        <ecNumber evidence="1">2.7.11.1</ecNumber>
    </recommendedName>
</protein>
<keyword evidence="4" id="KW-0677">Repeat</keyword>
<comment type="caution">
    <text evidence="9">The sequence shown here is derived from an EMBL/GenBank/DDBJ whole genome shotgun (WGS) entry which is preliminary data.</text>
</comment>
<keyword evidence="2" id="KW-0597">Phosphoprotein</keyword>
<dbReference type="InterPro" id="IPR047221">
    <property type="entry name" value="KaiC_N"/>
</dbReference>